<evidence type="ECO:0000256" key="1">
    <source>
        <dbReference type="SAM" id="MobiDB-lite"/>
    </source>
</evidence>
<evidence type="ECO:0000313" key="2">
    <source>
        <dbReference type="EMBL" id="SHK82289.1"/>
    </source>
</evidence>
<dbReference type="Proteomes" id="UP000184363">
    <property type="component" value="Unassembled WGS sequence"/>
</dbReference>
<feature type="compositionally biased region" description="Low complexity" evidence="1">
    <location>
        <begin position="252"/>
        <end position="282"/>
    </location>
</feature>
<feature type="region of interest" description="Disordered" evidence="1">
    <location>
        <begin position="171"/>
        <end position="399"/>
    </location>
</feature>
<feature type="compositionally biased region" description="Gly residues" evidence="1">
    <location>
        <begin position="185"/>
        <end position="194"/>
    </location>
</feature>
<feature type="compositionally biased region" description="Low complexity" evidence="1">
    <location>
        <begin position="331"/>
        <end position="349"/>
    </location>
</feature>
<feature type="compositionally biased region" description="Pro residues" evidence="1">
    <location>
        <begin position="236"/>
        <end position="251"/>
    </location>
</feature>
<reference evidence="2 3" key="1">
    <citation type="submission" date="2016-11" db="EMBL/GenBank/DDBJ databases">
        <authorList>
            <person name="Jaros S."/>
            <person name="Januszkiewicz K."/>
            <person name="Wedrychowicz H."/>
        </authorList>
    </citation>
    <scope>NUCLEOTIDE SEQUENCE [LARGE SCALE GENOMIC DNA]</scope>
    <source>
        <strain evidence="2 3">DSM 43832</strain>
    </source>
</reference>
<organism evidence="2 3">
    <name type="scientific">Pseudonocardia thermophila</name>
    <dbReference type="NCBI Taxonomy" id="1848"/>
    <lineage>
        <taxon>Bacteria</taxon>
        <taxon>Bacillati</taxon>
        <taxon>Actinomycetota</taxon>
        <taxon>Actinomycetes</taxon>
        <taxon>Pseudonocardiales</taxon>
        <taxon>Pseudonocardiaceae</taxon>
        <taxon>Pseudonocardia</taxon>
    </lineage>
</organism>
<accession>A0A1M6VLF2</accession>
<name>A0A1M6VLF2_PSETH</name>
<keyword evidence="3" id="KW-1185">Reference proteome</keyword>
<gene>
    <name evidence="2" type="ORF">SAMN05443637_112201</name>
</gene>
<protein>
    <recommendedName>
        <fullName evidence="4">PPE family protein</fullName>
    </recommendedName>
</protein>
<evidence type="ECO:0008006" key="4">
    <source>
        <dbReference type="Google" id="ProtNLM"/>
    </source>
</evidence>
<dbReference type="EMBL" id="FRAP01000012">
    <property type="protein sequence ID" value="SHK82289.1"/>
    <property type="molecule type" value="Genomic_DNA"/>
</dbReference>
<feature type="compositionally biased region" description="Low complexity" evidence="1">
    <location>
        <begin position="209"/>
        <end position="218"/>
    </location>
</feature>
<dbReference type="RefSeq" id="WP_073458064.1">
    <property type="nucleotide sequence ID" value="NZ_CALGVN010000067.1"/>
</dbReference>
<sequence length="399" mass="39673">MAELASIKHYNYENVDLREKAEWLAGAPGASGDPLPAKLRLIATTFSGSHARLTADIEALGAAWTGHAADAAQDSLRTAAHRATTAAGANDEGHAAVAGYAESFEQLRSKVHFEDPDAAWRPGVPADPFTVQEDHFAVVQRHRTADAAANAALRAHEERTRQLVDEFPTLTATTAPAGGPPAAPQGGGGSGAWAGGLPVVPDPGGPGAGAVPSVRPATDPGPGPATTPSTGARPGAAPPPTPTTPALPPPSAADVPRALGAPRPGAAPAGSGPAPRRSGPTLPALPPPAAAPPGVTDGLIGARRNPSVFAPDGRRFAGKLPAVPEPPTPAGRPGSPVAASPSGAPARPGTTAIPPIMGGGAAGAATTHRTKYWTPSSAPFDVELPPHVDGVIGADPDGR</sequence>
<dbReference type="STRING" id="1848.SAMN05443637_112201"/>
<dbReference type="AlphaFoldDB" id="A0A1M6VLF2"/>
<evidence type="ECO:0000313" key="3">
    <source>
        <dbReference type="Proteomes" id="UP000184363"/>
    </source>
</evidence>
<feature type="compositionally biased region" description="Low complexity" evidence="1">
    <location>
        <begin position="226"/>
        <end position="235"/>
    </location>
</feature>
<proteinExistence type="predicted"/>